<dbReference type="PROSITE" id="PS50231">
    <property type="entry name" value="RICIN_B_LECTIN"/>
    <property type="match status" value="1"/>
</dbReference>
<reference evidence="4" key="1">
    <citation type="submission" date="2012-12" db="EMBL/GenBank/DDBJ databases">
        <authorList>
            <person name="Hellsten U."/>
            <person name="Grimwood J."/>
            <person name="Chapman J.A."/>
            <person name="Shapiro H."/>
            <person name="Aerts A."/>
            <person name="Otillar R.P."/>
            <person name="Terry A.Y."/>
            <person name="Boore J.L."/>
            <person name="Simakov O."/>
            <person name="Marletaz F."/>
            <person name="Cho S.-J."/>
            <person name="Edsinger-Gonzales E."/>
            <person name="Havlak P."/>
            <person name="Kuo D.-H."/>
            <person name="Larsson T."/>
            <person name="Lv J."/>
            <person name="Arendt D."/>
            <person name="Savage R."/>
            <person name="Osoegawa K."/>
            <person name="de Jong P."/>
            <person name="Lindberg D.R."/>
            <person name="Seaver E.C."/>
            <person name="Weisblat D.A."/>
            <person name="Putnam N.H."/>
            <person name="Grigoriev I.V."/>
            <person name="Rokhsar D.S."/>
        </authorList>
    </citation>
    <scope>NUCLEOTIDE SEQUENCE</scope>
</reference>
<dbReference type="InParanoid" id="T1F0W0"/>
<dbReference type="EnsemblMetazoa" id="HelroT168715">
    <property type="protein sequence ID" value="HelroP168715"/>
    <property type="gene ID" value="HelroG168715"/>
</dbReference>
<evidence type="ECO:0000313" key="2">
    <source>
        <dbReference type="EMBL" id="ESO08807.1"/>
    </source>
</evidence>
<organism evidence="3 4">
    <name type="scientific">Helobdella robusta</name>
    <name type="common">Californian leech</name>
    <dbReference type="NCBI Taxonomy" id="6412"/>
    <lineage>
        <taxon>Eukaryota</taxon>
        <taxon>Metazoa</taxon>
        <taxon>Spiralia</taxon>
        <taxon>Lophotrochozoa</taxon>
        <taxon>Annelida</taxon>
        <taxon>Clitellata</taxon>
        <taxon>Hirudinea</taxon>
        <taxon>Rhynchobdellida</taxon>
        <taxon>Glossiphoniidae</taxon>
        <taxon>Helobdella</taxon>
    </lineage>
</organism>
<evidence type="ECO:0000259" key="1">
    <source>
        <dbReference type="SMART" id="SM00458"/>
    </source>
</evidence>
<dbReference type="EMBL" id="AMQM01003070">
    <property type="status" value="NOT_ANNOTATED_CDS"/>
    <property type="molecule type" value="Genomic_DNA"/>
</dbReference>
<protein>
    <recommendedName>
        <fullName evidence="1">Ricin B lectin domain-containing protein</fullName>
    </recommendedName>
</protein>
<keyword evidence="4" id="KW-1185">Reference proteome</keyword>
<dbReference type="InterPro" id="IPR035992">
    <property type="entry name" value="Ricin_B-like_lectins"/>
</dbReference>
<gene>
    <name evidence="3" type="primary">20202460</name>
    <name evidence="2" type="ORF">HELRODRAFT_168715</name>
</gene>
<dbReference type="OMA" id="NDEHGEP"/>
<dbReference type="KEGG" id="hro:HELRODRAFT_168715"/>
<dbReference type="HOGENOM" id="CLU_091123_0_0_1"/>
<dbReference type="EMBL" id="KB096023">
    <property type="protein sequence ID" value="ESO08807.1"/>
    <property type="molecule type" value="Genomic_DNA"/>
</dbReference>
<evidence type="ECO:0000313" key="3">
    <source>
        <dbReference type="EnsemblMetazoa" id="HelroP168715"/>
    </source>
</evidence>
<accession>T1F0W0</accession>
<dbReference type="Pfam" id="PF14200">
    <property type="entry name" value="RicinB_lectin_2"/>
    <property type="match status" value="1"/>
</dbReference>
<reference evidence="3" key="3">
    <citation type="submission" date="2015-06" db="UniProtKB">
        <authorList>
            <consortium name="EnsemblMetazoa"/>
        </authorList>
    </citation>
    <scope>IDENTIFICATION</scope>
</reference>
<dbReference type="SMART" id="SM00458">
    <property type="entry name" value="RICIN"/>
    <property type="match status" value="1"/>
</dbReference>
<reference evidence="2 4" key="2">
    <citation type="journal article" date="2013" name="Nature">
        <title>Insights into bilaterian evolution from three spiralian genomes.</title>
        <authorList>
            <person name="Simakov O."/>
            <person name="Marletaz F."/>
            <person name="Cho S.J."/>
            <person name="Edsinger-Gonzales E."/>
            <person name="Havlak P."/>
            <person name="Hellsten U."/>
            <person name="Kuo D.H."/>
            <person name="Larsson T."/>
            <person name="Lv J."/>
            <person name="Arendt D."/>
            <person name="Savage R."/>
            <person name="Osoegawa K."/>
            <person name="de Jong P."/>
            <person name="Grimwood J."/>
            <person name="Chapman J.A."/>
            <person name="Shapiro H."/>
            <person name="Aerts A."/>
            <person name="Otillar R.P."/>
            <person name="Terry A.Y."/>
            <person name="Boore J.L."/>
            <person name="Grigoriev I.V."/>
            <person name="Lindberg D.R."/>
            <person name="Seaver E.C."/>
            <person name="Weisblat D.A."/>
            <person name="Putnam N.H."/>
            <person name="Rokhsar D.S."/>
        </authorList>
    </citation>
    <scope>NUCLEOTIDE SEQUENCE</scope>
</reference>
<dbReference type="Proteomes" id="UP000015101">
    <property type="component" value="Unassembled WGS sequence"/>
</dbReference>
<dbReference type="AlphaFoldDB" id="T1F0W0"/>
<evidence type="ECO:0000313" key="4">
    <source>
        <dbReference type="Proteomes" id="UP000015101"/>
    </source>
</evidence>
<dbReference type="Gene3D" id="2.80.10.50">
    <property type="match status" value="2"/>
</dbReference>
<dbReference type="GeneID" id="20202460"/>
<name>T1F0W0_HELRO</name>
<sequence length="313" mass="35941">MAPLNCGKYFFLKNRHNKLYLENTFSPNGKNEFANDPTKSPVSLWKKISSDENFESQLWFQDPLTETVRHKMTNKCISITVDNRICLEVFKTNVRNDEHGEPETSARNNATNVQKWYYNKERQVIESCTNPSKVLDVVHHSKDEGAELCVADFNGRRSQIWRLKSAEINYFYVKSVSERKVLDVLGGRTKAGSMVGLYAQKTTASVKTQLFFEDYERNIRSKMNKRLVLNVSDTGTTLAKPNPNSDNQYWLISGNKIVKAGDSDIVMTAIKLTHPAFQDGRLDEHRAISSRYEGSESQHWVIIYYQPPTNILI</sequence>
<dbReference type="CDD" id="cd23449">
    <property type="entry name" value="beta-trefoil_Ricin_EW29-like"/>
    <property type="match status" value="2"/>
</dbReference>
<feature type="domain" description="Ricin B lectin" evidence="1">
    <location>
        <begin position="170"/>
        <end position="303"/>
    </location>
</feature>
<dbReference type="CTD" id="20202460"/>
<dbReference type="RefSeq" id="XP_009012829.1">
    <property type="nucleotide sequence ID" value="XM_009014581.1"/>
</dbReference>
<proteinExistence type="predicted"/>
<dbReference type="SUPFAM" id="SSF50370">
    <property type="entry name" value="Ricin B-like lectins"/>
    <property type="match status" value="2"/>
</dbReference>
<dbReference type="InterPro" id="IPR000772">
    <property type="entry name" value="Ricin_B_lectin"/>
</dbReference>